<feature type="domain" description="Peptidase C1A papain C-terminal" evidence="2">
    <location>
        <begin position="4"/>
        <end position="96"/>
    </location>
</feature>
<dbReference type="CDD" id="cd02248">
    <property type="entry name" value="Peptidase_C1A"/>
    <property type="match status" value="1"/>
</dbReference>
<evidence type="ECO:0000259" key="2">
    <source>
        <dbReference type="SMART" id="SM00645"/>
    </source>
</evidence>
<dbReference type="SUPFAM" id="SSF54001">
    <property type="entry name" value="Cysteine proteinases"/>
    <property type="match status" value="1"/>
</dbReference>
<dbReference type="Gene3D" id="3.90.70.10">
    <property type="entry name" value="Cysteine proteinases"/>
    <property type="match status" value="1"/>
</dbReference>
<proteinExistence type="inferred from homology"/>
<dbReference type="GO" id="GO:0006508">
    <property type="term" value="P:proteolysis"/>
    <property type="evidence" value="ECO:0007669"/>
    <property type="project" value="InterPro"/>
</dbReference>
<dbReference type="InterPro" id="IPR038765">
    <property type="entry name" value="Papain-like_cys_pep_sf"/>
</dbReference>
<keyword evidence="4" id="KW-1185">Reference proteome</keyword>
<name>A0A2G9RBD1_AQUCT</name>
<protein>
    <recommendedName>
        <fullName evidence="2">Peptidase C1A papain C-terminal domain-containing protein</fullName>
    </recommendedName>
</protein>
<dbReference type="OrthoDB" id="190265at2759"/>
<dbReference type="EMBL" id="KV959216">
    <property type="protein sequence ID" value="PIO24591.1"/>
    <property type="molecule type" value="Genomic_DNA"/>
</dbReference>
<dbReference type="InterPro" id="IPR013128">
    <property type="entry name" value="Peptidase_C1A"/>
</dbReference>
<dbReference type="InterPro" id="IPR039417">
    <property type="entry name" value="Peptidase_C1A_papain-like"/>
</dbReference>
<dbReference type="Proteomes" id="UP000228934">
    <property type="component" value="Unassembled WGS sequence"/>
</dbReference>
<evidence type="ECO:0000256" key="1">
    <source>
        <dbReference type="ARBA" id="ARBA00008455"/>
    </source>
</evidence>
<accession>A0A2G9RBD1</accession>
<organism evidence="3 4">
    <name type="scientific">Aquarana catesbeiana</name>
    <name type="common">American bullfrog</name>
    <name type="synonym">Rana catesbeiana</name>
    <dbReference type="NCBI Taxonomy" id="8400"/>
    <lineage>
        <taxon>Eukaryota</taxon>
        <taxon>Metazoa</taxon>
        <taxon>Chordata</taxon>
        <taxon>Craniata</taxon>
        <taxon>Vertebrata</taxon>
        <taxon>Euteleostomi</taxon>
        <taxon>Amphibia</taxon>
        <taxon>Batrachia</taxon>
        <taxon>Anura</taxon>
        <taxon>Neobatrachia</taxon>
        <taxon>Ranoidea</taxon>
        <taxon>Ranidae</taxon>
        <taxon>Aquarana</taxon>
    </lineage>
</organism>
<evidence type="ECO:0000313" key="3">
    <source>
        <dbReference type="EMBL" id="PIO24591.1"/>
    </source>
</evidence>
<reference evidence="4" key="1">
    <citation type="journal article" date="2017" name="Nat. Commun.">
        <title>The North American bullfrog draft genome provides insight into hormonal regulation of long noncoding RNA.</title>
        <authorList>
            <person name="Hammond S.A."/>
            <person name="Warren R.L."/>
            <person name="Vandervalk B.P."/>
            <person name="Kucuk E."/>
            <person name="Khan H."/>
            <person name="Gibb E.A."/>
            <person name="Pandoh P."/>
            <person name="Kirk H."/>
            <person name="Zhao Y."/>
            <person name="Jones M."/>
            <person name="Mungall A.J."/>
            <person name="Coope R."/>
            <person name="Pleasance S."/>
            <person name="Moore R.A."/>
            <person name="Holt R.A."/>
            <person name="Round J.M."/>
            <person name="Ohora S."/>
            <person name="Walle B.V."/>
            <person name="Veldhoen N."/>
            <person name="Helbing C.C."/>
            <person name="Birol I."/>
        </authorList>
    </citation>
    <scope>NUCLEOTIDE SEQUENCE [LARGE SCALE GENOMIC DNA]</scope>
</reference>
<dbReference type="Pfam" id="PF00112">
    <property type="entry name" value="Peptidase_C1"/>
    <property type="match status" value="1"/>
</dbReference>
<comment type="similarity">
    <text evidence="1">Belongs to the peptidase C1 family.</text>
</comment>
<evidence type="ECO:0000313" key="4">
    <source>
        <dbReference type="Proteomes" id="UP000228934"/>
    </source>
</evidence>
<dbReference type="GO" id="GO:0008234">
    <property type="term" value="F:cysteine-type peptidase activity"/>
    <property type="evidence" value="ECO:0007669"/>
    <property type="project" value="InterPro"/>
</dbReference>
<feature type="non-terminal residue" evidence="3">
    <location>
        <position position="96"/>
    </location>
</feature>
<dbReference type="InterPro" id="IPR000668">
    <property type="entry name" value="Peptidase_C1A_C"/>
</dbReference>
<sequence>MLKAPESIDWRTKGCVTGVKNQGECHSCWAFSTTGALECQLKLKTGKLQSLSEQQLVDCSGSYGNHGCKYGWLEEAFRYIVDHEIELESSYPYVGK</sequence>
<dbReference type="AlphaFoldDB" id="A0A2G9RBD1"/>
<gene>
    <name evidence="3" type="ORF">AB205_0129890</name>
</gene>
<dbReference type="SMART" id="SM00645">
    <property type="entry name" value="Pept_C1"/>
    <property type="match status" value="1"/>
</dbReference>
<dbReference type="PANTHER" id="PTHR12411">
    <property type="entry name" value="CYSTEINE PROTEASE FAMILY C1-RELATED"/>
    <property type="match status" value="1"/>
</dbReference>